<dbReference type="InterPro" id="IPR001650">
    <property type="entry name" value="Helicase_C-like"/>
</dbReference>
<dbReference type="Pfam" id="PF00176">
    <property type="entry name" value="SNF2-rel_dom"/>
    <property type="match status" value="1"/>
</dbReference>
<dbReference type="GO" id="GO:0016887">
    <property type="term" value="F:ATP hydrolysis activity"/>
    <property type="evidence" value="ECO:0007669"/>
    <property type="project" value="InterPro"/>
</dbReference>
<evidence type="ECO:0000259" key="12">
    <source>
        <dbReference type="PROSITE" id="PS51194"/>
    </source>
</evidence>
<dbReference type="PANTHER" id="PTHR45797:SF1">
    <property type="entry name" value="HELICASE ARIP4"/>
    <property type="match status" value="1"/>
</dbReference>
<evidence type="ECO:0000256" key="2">
    <source>
        <dbReference type="ARBA" id="ARBA00007025"/>
    </source>
</evidence>
<keyword evidence="8" id="KW-0539">Nucleus</keyword>
<keyword evidence="9" id="KW-0175">Coiled coil</keyword>
<dbReference type="InterPro" id="IPR000330">
    <property type="entry name" value="SNF2_N"/>
</dbReference>
<name>A0A420Y6S7_9PEZI</name>
<dbReference type="Pfam" id="PF24580">
    <property type="entry name" value="DUF7607"/>
    <property type="match status" value="1"/>
</dbReference>
<evidence type="ECO:0000256" key="3">
    <source>
        <dbReference type="ARBA" id="ARBA00022741"/>
    </source>
</evidence>
<dbReference type="GO" id="GO:0005634">
    <property type="term" value="C:nucleus"/>
    <property type="evidence" value="ECO:0007669"/>
    <property type="project" value="UniProtKB-SubCell"/>
</dbReference>
<dbReference type="PROSITE" id="PS51194">
    <property type="entry name" value="HELICASE_CTER"/>
    <property type="match status" value="1"/>
</dbReference>
<dbReference type="CDD" id="cd18793">
    <property type="entry name" value="SF2_C_SNF"/>
    <property type="match status" value="1"/>
</dbReference>
<dbReference type="GO" id="GO:0005524">
    <property type="term" value="F:ATP binding"/>
    <property type="evidence" value="ECO:0007669"/>
    <property type="project" value="UniProtKB-KW"/>
</dbReference>
<comment type="similarity">
    <text evidence="2">Belongs to the SNF2/RAD54 helicase family.</text>
</comment>
<dbReference type="PROSITE" id="PS51192">
    <property type="entry name" value="HELICASE_ATP_BIND_1"/>
    <property type="match status" value="1"/>
</dbReference>
<feature type="domain" description="Helicase C-terminal" evidence="12">
    <location>
        <begin position="1445"/>
        <end position="1595"/>
    </location>
</feature>
<keyword evidence="5" id="KW-0347">Helicase</keyword>
<accession>A0A420Y6S7</accession>
<feature type="region of interest" description="Disordered" evidence="10">
    <location>
        <begin position="499"/>
        <end position="530"/>
    </location>
</feature>
<dbReference type="InterPro" id="IPR027417">
    <property type="entry name" value="P-loop_NTPase"/>
</dbReference>
<feature type="region of interest" description="Disordered" evidence="10">
    <location>
        <begin position="862"/>
        <end position="892"/>
    </location>
</feature>
<feature type="domain" description="Helicase ATP-binding" evidence="11">
    <location>
        <begin position="1046"/>
        <end position="1258"/>
    </location>
</feature>
<dbReference type="InterPro" id="IPR056026">
    <property type="entry name" value="DUF7607"/>
</dbReference>
<feature type="region of interest" description="Disordered" evidence="10">
    <location>
        <begin position="1710"/>
        <end position="1743"/>
    </location>
</feature>
<feature type="region of interest" description="Disordered" evidence="10">
    <location>
        <begin position="1856"/>
        <end position="1905"/>
    </location>
</feature>
<feature type="compositionally biased region" description="Basic residues" evidence="10">
    <location>
        <begin position="954"/>
        <end position="963"/>
    </location>
</feature>
<evidence type="ECO:0000256" key="8">
    <source>
        <dbReference type="ARBA" id="ARBA00023242"/>
    </source>
</evidence>
<feature type="region of interest" description="Disordered" evidence="10">
    <location>
        <begin position="551"/>
        <end position="606"/>
    </location>
</feature>
<dbReference type="InterPro" id="IPR044574">
    <property type="entry name" value="ARIP4-like"/>
</dbReference>
<evidence type="ECO:0000256" key="7">
    <source>
        <dbReference type="ARBA" id="ARBA00023125"/>
    </source>
</evidence>
<comment type="subcellular location">
    <subcellularLocation>
        <location evidence="1">Nucleus</location>
    </subcellularLocation>
</comment>
<feature type="coiled-coil region" evidence="9">
    <location>
        <begin position="363"/>
        <end position="390"/>
    </location>
</feature>
<feature type="compositionally biased region" description="Polar residues" evidence="10">
    <location>
        <begin position="1874"/>
        <end position="1897"/>
    </location>
</feature>
<feature type="compositionally biased region" description="Acidic residues" evidence="10">
    <location>
        <begin position="666"/>
        <end position="676"/>
    </location>
</feature>
<evidence type="ECO:0000313" key="14">
    <source>
        <dbReference type="Proteomes" id="UP000275385"/>
    </source>
</evidence>
<evidence type="ECO:0000256" key="4">
    <source>
        <dbReference type="ARBA" id="ARBA00022801"/>
    </source>
</evidence>
<feature type="compositionally biased region" description="Polar residues" evidence="10">
    <location>
        <begin position="699"/>
        <end position="711"/>
    </location>
</feature>
<protein>
    <submittedName>
        <fullName evidence="13">Uncharacterized protein</fullName>
    </submittedName>
</protein>
<evidence type="ECO:0000256" key="6">
    <source>
        <dbReference type="ARBA" id="ARBA00022840"/>
    </source>
</evidence>
<comment type="caution">
    <text evidence="13">The sequence shown here is derived from an EMBL/GenBank/DDBJ whole genome shotgun (WGS) entry which is preliminary data.</text>
</comment>
<sequence length="2052" mass="227494">MDSRDSDDPFDWDVARVIQELCTPHRTWNPSRPGKHPDPTRLKRKLDEMQVDGQSLLTYEGDGFPLNDLLALLEIKVLPHRLFIGEALRKFKSRSLKYRQWKREQVAELIDQPNLDHTPESEATAKVVRPGSNSEESKPGNVNAFLSDDTGQAANLEGEANTSQPATSKIDATFSGSGVLDAARPLSVSGQSVPLITSHPVSPEIIPNQQPSSKKRRTAPTLLSTAPLNTVPIPVPNPVDVLSGAWTAPGVPQSKEDVQINAPEYSYLGSDGLAIEDMAGLDMSSDDESSDEYSFIPYAKKGAKWEFSFVKTGNKRPGRELQVYRAVKRRLIGKRTENGNGDIHGYGADILGQIGDSDGDYDTDEWEQYLKDVEEEKKEALQKKKEGGRASLKPEEVEAAIEEAIQEYKDRWTEEKRPILMMKANKQWNEARRHGIRNELISKTVNFMRTLDSRIIGQKKQLIAGQWPNKDSLRRQMKDSLQPTIRDRMAEDLKYRILNSPVEPKAPKSLPRPTNIRKKTPSVHEHEDSEVILDSDEEEDMAQFIVDDSLEYDGMDVDDGVPDAADDLMDIDGPSSYDHVPRHERQKSAAAASAEDDAPAPETASSALSPLAEANIDAPTVSFNDVEPDVENIGLLNSSRPLAQDTATPQSEETMDNHMVEHGEENPDLDVNEQGEPEMSSQSPNEETLPAESALDAMAQTSVADQDSPSQGFPAEIQPVPSGDDITAIASMGLDYWSIDHWSNEVENQRGLLIALLSGWPVTMRNKIFHAIEGPEDADTLWDLYIERALKVTQMGRKCGRKAKLGLAFVQLFLSWLDRRPFLEQYTKVPLLSPHDCERNSINKSLFANFREHVQSLIPGFREQEPSQSAEEEDSKTASSNGGPLDPLSGGARVTNMLEKTDSGITEQAGMALDTAHATDIAPPETPKTARTFQEKIEADAADSDDSDGEPRSSVRRKRKRVVRDREAANLRENVFQEDANLEERRRALRETLARAGSQAGDAARFIINETKQDKHAFIHVNPSIAVHIKPHQIDGVRFMWNRIVAMNEQSRQGCLLAHTMGLGKTMQVITLLYAIAEASSSDEKAIKSQIPRNLRDNKVLILCPAGLVDNWHDEFLKWTPKPADLDTTSPPLGFLGHLYKIDAAHSQSQRETIVRRWARSQGVLILGYEMLRAFMKKSASESNIGYASDTSSDIWPLLTREPSIVVADEAHKLKNPNSQTNAAGSNFRTRSRIALTGTPLANNVSDYYSMIHWCAPNFLGPAEEFRADFEIPIKEGLWADDAPAARKFALKRLSVLKSMVSPLVHRMSILALKDDLPQKKEFILYLDWTPMQRQAYTAFLEWVVHNPEAKDMITGGNTMSWGFVQYLGSILAHPAIYGKKLLAKPPEKRRKQPKSIGLEEGGAGSGDDDNALRIPGHILKKLVATTPKSVDGAWTYEDSRKLAVLTRILDECRRVKDKVLVFTHHLATLDFLEAMFNRQKRNYFRLDGRTPISSRQGATKKFNQDDNAEIYLISTTAGGVGLNIQGANRVVIFDFLYVPMEEQQAIGRAYRIGQQKPVFVYWLIVGGTFEESIQNRSVFKMQLQSRVIDKKNPLPWAQRNKTLFPLPREVEQHDLSEFAGRDVVLDAVLGTSELQGSVRKVIATEAFEEEVKNDELSAEDRKEIEDMLAQRKFQRENPGAIISTTGLPTPSPIPQMGQAASAYPNTVPYGRGSSGFPPSLWTNPKLRRTPSDGQSNPQLPRELQPMALPSANAISPQADNCSSAPPLFTTDALSSASLTQPLPPPPCENHVPPAPSNEHGTTDIATRRANASTPQPVAAGAPIAAPGTQMRISQSTVPPEAPTVDTRDQLCASVTQGVPSASPGTAPEEQESLPVSQAIPSATQALPSGSQATPSTGKKPFGFTADQKVIRDKQTVMKQLLMPAYSAYEGHHFRDIMTPEEVAAIISKAIEVHSLEFVLVLDFYTTLTKCLGTSARLPKAIIYGAISAEELVTMNRREFMALVDRFDDMDEVDFREELTKGIQKTSVRLPRHDDSDRDNNDDGSNESDKIN</sequence>
<dbReference type="InterPro" id="IPR014001">
    <property type="entry name" value="Helicase_ATP-bd"/>
</dbReference>
<evidence type="ECO:0000256" key="1">
    <source>
        <dbReference type="ARBA" id="ARBA00004123"/>
    </source>
</evidence>
<dbReference type="SMART" id="SM00487">
    <property type="entry name" value="DEXDc"/>
    <property type="match status" value="1"/>
</dbReference>
<keyword evidence="14" id="KW-1185">Reference proteome</keyword>
<dbReference type="EMBL" id="QVQW01000041">
    <property type="protein sequence ID" value="RKU43598.1"/>
    <property type="molecule type" value="Genomic_DNA"/>
</dbReference>
<feature type="region of interest" description="Disordered" evidence="10">
    <location>
        <begin position="1384"/>
        <end position="1411"/>
    </location>
</feature>
<dbReference type="InterPro" id="IPR038718">
    <property type="entry name" value="SNF2-like_sf"/>
</dbReference>
<dbReference type="GO" id="GO:0003677">
    <property type="term" value="F:DNA binding"/>
    <property type="evidence" value="ECO:0007669"/>
    <property type="project" value="UniProtKB-KW"/>
</dbReference>
<feature type="region of interest" description="Disordered" evidence="10">
    <location>
        <begin position="2026"/>
        <end position="2052"/>
    </location>
</feature>
<organism evidence="13 14">
    <name type="scientific">Coniochaeta pulveracea</name>
    <dbReference type="NCBI Taxonomy" id="177199"/>
    <lineage>
        <taxon>Eukaryota</taxon>
        <taxon>Fungi</taxon>
        <taxon>Dikarya</taxon>
        <taxon>Ascomycota</taxon>
        <taxon>Pezizomycotina</taxon>
        <taxon>Sordariomycetes</taxon>
        <taxon>Sordariomycetidae</taxon>
        <taxon>Coniochaetales</taxon>
        <taxon>Coniochaetaceae</taxon>
        <taxon>Coniochaeta</taxon>
    </lineage>
</organism>
<dbReference type="PANTHER" id="PTHR45797">
    <property type="entry name" value="RAD54-LIKE"/>
    <property type="match status" value="1"/>
</dbReference>
<feature type="region of interest" description="Disordered" evidence="10">
    <location>
        <begin position="938"/>
        <end position="963"/>
    </location>
</feature>
<evidence type="ECO:0000313" key="13">
    <source>
        <dbReference type="EMBL" id="RKU43598.1"/>
    </source>
</evidence>
<dbReference type="SUPFAM" id="SSF52540">
    <property type="entry name" value="P-loop containing nucleoside triphosphate hydrolases"/>
    <property type="match status" value="2"/>
</dbReference>
<dbReference type="Gene3D" id="3.40.50.10810">
    <property type="entry name" value="Tandem AAA-ATPase domain"/>
    <property type="match status" value="1"/>
</dbReference>
<dbReference type="Pfam" id="PF00271">
    <property type="entry name" value="Helicase_C"/>
    <property type="match status" value="1"/>
</dbReference>
<dbReference type="STRING" id="177199.A0A420Y6S7"/>
<keyword evidence="6" id="KW-0067">ATP-binding</keyword>
<keyword evidence="7" id="KW-0238">DNA-binding</keyword>
<dbReference type="OrthoDB" id="2020972at2759"/>
<proteinExistence type="inferred from homology"/>
<feature type="region of interest" description="Disordered" evidence="10">
    <location>
        <begin position="662"/>
        <end position="721"/>
    </location>
</feature>
<feature type="compositionally biased region" description="Acidic residues" evidence="10">
    <location>
        <begin position="551"/>
        <end position="570"/>
    </location>
</feature>
<feature type="compositionally biased region" description="Basic and acidic residues" evidence="10">
    <location>
        <begin position="2031"/>
        <end position="2052"/>
    </location>
</feature>
<evidence type="ECO:0000256" key="5">
    <source>
        <dbReference type="ARBA" id="ARBA00022806"/>
    </source>
</evidence>
<evidence type="ECO:0000256" key="10">
    <source>
        <dbReference type="SAM" id="MobiDB-lite"/>
    </source>
</evidence>
<dbReference type="SMART" id="SM00490">
    <property type="entry name" value="HELICc"/>
    <property type="match status" value="1"/>
</dbReference>
<evidence type="ECO:0000259" key="11">
    <source>
        <dbReference type="PROSITE" id="PS51192"/>
    </source>
</evidence>
<reference evidence="13 14" key="1">
    <citation type="submission" date="2018-08" db="EMBL/GenBank/DDBJ databases">
        <title>Draft genome of the lignicolous fungus Coniochaeta pulveracea.</title>
        <authorList>
            <person name="Borstlap C.J."/>
            <person name="De Witt R.N."/>
            <person name="Botha A."/>
            <person name="Volschenk H."/>
        </authorList>
    </citation>
    <scope>NUCLEOTIDE SEQUENCE [LARGE SCALE GENOMIC DNA]</scope>
    <source>
        <strain evidence="13 14">CAB683</strain>
    </source>
</reference>
<feature type="region of interest" description="Disordered" evidence="10">
    <location>
        <begin position="112"/>
        <end position="147"/>
    </location>
</feature>
<evidence type="ECO:0000256" key="9">
    <source>
        <dbReference type="SAM" id="Coils"/>
    </source>
</evidence>
<feature type="region of interest" description="Disordered" evidence="10">
    <location>
        <begin position="194"/>
        <end position="219"/>
    </location>
</feature>
<dbReference type="Gene3D" id="3.40.50.300">
    <property type="entry name" value="P-loop containing nucleotide triphosphate hydrolases"/>
    <property type="match status" value="1"/>
</dbReference>
<keyword evidence="3" id="KW-0547">Nucleotide-binding</keyword>
<dbReference type="GO" id="GO:0004386">
    <property type="term" value="F:helicase activity"/>
    <property type="evidence" value="ECO:0007669"/>
    <property type="project" value="UniProtKB-KW"/>
</dbReference>
<keyword evidence="4" id="KW-0378">Hydrolase</keyword>
<dbReference type="Proteomes" id="UP000275385">
    <property type="component" value="Unassembled WGS sequence"/>
</dbReference>
<gene>
    <name evidence="13" type="ORF">DL546_006307</name>
</gene>
<dbReference type="InterPro" id="IPR049730">
    <property type="entry name" value="SNF2/RAD54-like_C"/>
</dbReference>